<dbReference type="RefSeq" id="WP_386101894.1">
    <property type="nucleotide sequence ID" value="NZ_JBHUOZ010000003.1"/>
</dbReference>
<sequence length="306" mass="35511">MKQIFGYIGQYARSLHIASFITCTVLLGIAVFLNYHAGIDRFIARQSSVITAFFYRYILSLAAFALPYLIIALWQKQSFLRKPKFLVLLFIAPAIFAFKMEWVTFTHITDNLFYNRYWNQVLYWPVLLLFIIACLFIVWKSGLVRDTQNFYGIKTREMNWKPYILMLLIMLPLITWASFQPDFLHTYPKIKMIAGIEGVAQLSWWQKLLFELSYGSDFISIELFFRGFLILAFMKWAGPNAIIPMACFYCTIHFGKPMAECISSYFGGLLLGIIVFNTRSVLGGLLVHVGIAWLMELGGYWGLMRM</sequence>
<feature type="domain" description="CAAX prenyl protease 2/Lysostaphin resistance protein A-like" evidence="2">
    <location>
        <begin position="220"/>
        <end position="292"/>
    </location>
</feature>
<gene>
    <name evidence="3" type="ORF">ACFS6H_17305</name>
</gene>
<keyword evidence="1" id="KW-1133">Transmembrane helix</keyword>
<proteinExistence type="predicted"/>
<dbReference type="EMBL" id="JBHUOZ010000003">
    <property type="protein sequence ID" value="MFD2921489.1"/>
    <property type="molecule type" value="Genomic_DNA"/>
</dbReference>
<feature type="transmembrane region" description="Helical" evidence="1">
    <location>
        <begin position="53"/>
        <end position="73"/>
    </location>
</feature>
<feature type="transmembrane region" description="Helical" evidence="1">
    <location>
        <begin position="12"/>
        <end position="33"/>
    </location>
</feature>
<comment type="caution">
    <text evidence="3">The sequence shown here is derived from an EMBL/GenBank/DDBJ whole genome shotgun (WGS) entry which is preliminary data.</text>
</comment>
<dbReference type="InterPro" id="IPR003675">
    <property type="entry name" value="Rce1/LyrA-like_dom"/>
</dbReference>
<evidence type="ECO:0000313" key="4">
    <source>
        <dbReference type="Proteomes" id="UP001597511"/>
    </source>
</evidence>
<name>A0ABW6A8F0_9BACT</name>
<dbReference type="Proteomes" id="UP001597511">
    <property type="component" value="Unassembled WGS sequence"/>
</dbReference>
<keyword evidence="1" id="KW-0472">Membrane</keyword>
<keyword evidence="1" id="KW-0812">Transmembrane</keyword>
<keyword evidence="4" id="KW-1185">Reference proteome</keyword>
<organism evidence="3 4">
    <name type="scientific">Terrimonas rubra</name>
    <dbReference type="NCBI Taxonomy" id="1035890"/>
    <lineage>
        <taxon>Bacteria</taxon>
        <taxon>Pseudomonadati</taxon>
        <taxon>Bacteroidota</taxon>
        <taxon>Chitinophagia</taxon>
        <taxon>Chitinophagales</taxon>
        <taxon>Chitinophagaceae</taxon>
        <taxon>Terrimonas</taxon>
    </lineage>
</organism>
<evidence type="ECO:0000313" key="3">
    <source>
        <dbReference type="EMBL" id="MFD2921489.1"/>
    </source>
</evidence>
<feature type="transmembrane region" description="Helical" evidence="1">
    <location>
        <begin position="258"/>
        <end position="276"/>
    </location>
</feature>
<feature type="transmembrane region" description="Helical" evidence="1">
    <location>
        <begin position="282"/>
        <end position="303"/>
    </location>
</feature>
<feature type="transmembrane region" description="Helical" evidence="1">
    <location>
        <begin position="122"/>
        <end position="139"/>
    </location>
</feature>
<evidence type="ECO:0000259" key="2">
    <source>
        <dbReference type="Pfam" id="PF02517"/>
    </source>
</evidence>
<dbReference type="Pfam" id="PF02517">
    <property type="entry name" value="Rce1-like"/>
    <property type="match status" value="1"/>
</dbReference>
<reference evidence="4" key="1">
    <citation type="journal article" date="2019" name="Int. J. Syst. Evol. Microbiol.">
        <title>The Global Catalogue of Microorganisms (GCM) 10K type strain sequencing project: providing services to taxonomists for standard genome sequencing and annotation.</title>
        <authorList>
            <consortium name="The Broad Institute Genomics Platform"/>
            <consortium name="The Broad Institute Genome Sequencing Center for Infectious Disease"/>
            <person name="Wu L."/>
            <person name="Ma J."/>
        </authorList>
    </citation>
    <scope>NUCLEOTIDE SEQUENCE [LARGE SCALE GENOMIC DNA]</scope>
    <source>
        <strain evidence="4">KCTC 23299</strain>
    </source>
</reference>
<feature type="transmembrane region" description="Helical" evidence="1">
    <location>
        <begin position="85"/>
        <end position="102"/>
    </location>
</feature>
<accession>A0ABW6A8F0</accession>
<protein>
    <submittedName>
        <fullName evidence="3">Type II CAAX prenyl endopeptidase Rce1 family protein</fullName>
    </submittedName>
</protein>
<feature type="transmembrane region" description="Helical" evidence="1">
    <location>
        <begin position="160"/>
        <end position="179"/>
    </location>
</feature>
<evidence type="ECO:0000256" key="1">
    <source>
        <dbReference type="SAM" id="Phobius"/>
    </source>
</evidence>